<dbReference type="Pfam" id="PF07647">
    <property type="entry name" value="SAM_2"/>
    <property type="match status" value="2"/>
</dbReference>
<feature type="region of interest" description="Disordered" evidence="2">
    <location>
        <begin position="768"/>
        <end position="804"/>
    </location>
</feature>
<organism evidence="7 8">
    <name type="scientific">Hondaea fermentalgiana</name>
    <dbReference type="NCBI Taxonomy" id="2315210"/>
    <lineage>
        <taxon>Eukaryota</taxon>
        <taxon>Sar</taxon>
        <taxon>Stramenopiles</taxon>
        <taxon>Bigyra</taxon>
        <taxon>Labyrinthulomycetes</taxon>
        <taxon>Thraustochytrida</taxon>
        <taxon>Thraustochytriidae</taxon>
        <taxon>Hondaea</taxon>
    </lineage>
</organism>
<feature type="region of interest" description="Disordered" evidence="2">
    <location>
        <begin position="214"/>
        <end position="257"/>
    </location>
</feature>
<dbReference type="InterPro" id="IPR013761">
    <property type="entry name" value="SAM/pointed_sf"/>
</dbReference>
<reference evidence="7 8" key="1">
    <citation type="submission" date="2017-12" db="EMBL/GenBank/DDBJ databases">
        <title>Sequencing, de novo assembly and annotation of complete genome of a new Thraustochytrid species, strain FCC1311.</title>
        <authorList>
            <person name="Sedici K."/>
            <person name="Godart F."/>
            <person name="Aiese Cigliano R."/>
            <person name="Sanseverino W."/>
            <person name="Barakat M."/>
            <person name="Ortet P."/>
            <person name="Marechal E."/>
            <person name="Cagnac O."/>
            <person name="Amato A."/>
        </authorList>
    </citation>
    <scope>NUCLEOTIDE SEQUENCE [LARGE SCALE GENOMIC DNA]</scope>
</reference>
<feature type="domain" description="EF-hand" evidence="5">
    <location>
        <begin position="43"/>
        <end position="78"/>
    </location>
</feature>
<dbReference type="GO" id="GO:0005246">
    <property type="term" value="F:calcium channel regulator activity"/>
    <property type="evidence" value="ECO:0007669"/>
    <property type="project" value="InterPro"/>
</dbReference>
<feature type="domain" description="EF-hand" evidence="5">
    <location>
        <begin position="373"/>
        <end position="408"/>
    </location>
</feature>
<dbReference type="GO" id="GO:0005783">
    <property type="term" value="C:endoplasmic reticulum"/>
    <property type="evidence" value="ECO:0007669"/>
    <property type="project" value="TreeGrafter"/>
</dbReference>
<dbReference type="SMART" id="SM00454">
    <property type="entry name" value="SAM"/>
    <property type="match status" value="2"/>
</dbReference>
<feature type="region of interest" description="Disordered" evidence="2">
    <location>
        <begin position="320"/>
        <end position="383"/>
    </location>
</feature>
<feature type="compositionally biased region" description="Basic and acidic residues" evidence="2">
    <location>
        <begin position="359"/>
        <end position="379"/>
    </location>
</feature>
<feature type="compositionally biased region" description="Gly residues" evidence="2">
    <location>
        <begin position="773"/>
        <end position="786"/>
    </location>
</feature>
<dbReference type="Gene3D" id="2.60.40.10">
    <property type="entry name" value="Immunoglobulins"/>
    <property type="match status" value="1"/>
</dbReference>
<feature type="compositionally biased region" description="Polar residues" evidence="2">
    <location>
        <begin position="345"/>
        <end position="358"/>
    </location>
</feature>
<feature type="domain" description="Fibronectin type-III" evidence="6">
    <location>
        <begin position="537"/>
        <end position="640"/>
    </location>
</feature>
<dbReference type="InterPro" id="IPR013783">
    <property type="entry name" value="Ig-like_fold"/>
</dbReference>
<feature type="domain" description="SAM" evidence="4">
    <location>
        <begin position="118"/>
        <end position="178"/>
    </location>
</feature>
<dbReference type="EMBL" id="BEYU01000085">
    <property type="protein sequence ID" value="GBG30933.1"/>
    <property type="molecule type" value="Genomic_DNA"/>
</dbReference>
<dbReference type="PROSITE" id="PS50222">
    <property type="entry name" value="EF_HAND_2"/>
    <property type="match status" value="2"/>
</dbReference>
<evidence type="ECO:0000256" key="2">
    <source>
        <dbReference type="SAM" id="MobiDB-lite"/>
    </source>
</evidence>
<comment type="caution">
    <text evidence="7">The sequence shown here is derived from an EMBL/GenBank/DDBJ whole genome shotgun (WGS) entry which is preliminary data.</text>
</comment>
<name>A0A2R5GQM8_9STRA</name>
<evidence type="ECO:0000259" key="6">
    <source>
        <dbReference type="PROSITE" id="PS50853"/>
    </source>
</evidence>
<dbReference type="PROSITE" id="PS50853">
    <property type="entry name" value="FN3"/>
    <property type="match status" value="1"/>
</dbReference>
<evidence type="ECO:0000313" key="7">
    <source>
        <dbReference type="EMBL" id="GBG30933.1"/>
    </source>
</evidence>
<feature type="compositionally biased region" description="Basic and acidic residues" evidence="2">
    <location>
        <begin position="323"/>
        <end position="339"/>
    </location>
</feature>
<evidence type="ECO:0000259" key="5">
    <source>
        <dbReference type="PROSITE" id="PS50222"/>
    </source>
</evidence>
<dbReference type="InterPro" id="IPR011992">
    <property type="entry name" value="EF-hand-dom_pair"/>
</dbReference>
<dbReference type="GO" id="GO:0002115">
    <property type="term" value="P:store-operated calcium entry"/>
    <property type="evidence" value="ECO:0007669"/>
    <property type="project" value="TreeGrafter"/>
</dbReference>
<dbReference type="InterPro" id="IPR002048">
    <property type="entry name" value="EF_hand_dom"/>
</dbReference>
<dbReference type="OrthoDB" id="9986177at2759"/>
<dbReference type="AlphaFoldDB" id="A0A2R5GQM8"/>
<keyword evidence="8" id="KW-1185">Reference proteome</keyword>
<evidence type="ECO:0000256" key="1">
    <source>
        <dbReference type="ARBA" id="ARBA00022837"/>
    </source>
</evidence>
<protein>
    <submittedName>
        <fullName evidence="7">Sterile alpha motif domain-containing protein 5</fullName>
    </submittedName>
</protein>
<keyword evidence="1" id="KW-0106">Calcium</keyword>
<dbReference type="Proteomes" id="UP000241890">
    <property type="component" value="Unassembled WGS sequence"/>
</dbReference>
<feature type="signal peptide" evidence="3">
    <location>
        <begin position="1"/>
        <end position="23"/>
    </location>
</feature>
<dbReference type="InterPro" id="IPR037608">
    <property type="entry name" value="STIM1/2"/>
</dbReference>
<dbReference type="SUPFAM" id="SSF47769">
    <property type="entry name" value="SAM/Pointed domain"/>
    <property type="match status" value="2"/>
</dbReference>
<keyword evidence="3" id="KW-0732">Signal</keyword>
<dbReference type="InterPro" id="IPR003961">
    <property type="entry name" value="FN3_dom"/>
</dbReference>
<dbReference type="InterPro" id="IPR018247">
    <property type="entry name" value="EF_Hand_1_Ca_BS"/>
</dbReference>
<dbReference type="GO" id="GO:0005886">
    <property type="term" value="C:plasma membrane"/>
    <property type="evidence" value="ECO:0007669"/>
    <property type="project" value="TreeGrafter"/>
</dbReference>
<proteinExistence type="predicted"/>
<feature type="compositionally biased region" description="Basic residues" evidence="2">
    <location>
        <begin position="887"/>
        <end position="902"/>
    </location>
</feature>
<dbReference type="Gene3D" id="1.10.238.10">
    <property type="entry name" value="EF-hand"/>
    <property type="match status" value="2"/>
</dbReference>
<dbReference type="PROSITE" id="PS00018">
    <property type="entry name" value="EF_HAND_1"/>
    <property type="match status" value="2"/>
</dbReference>
<feature type="domain" description="SAM" evidence="4">
    <location>
        <begin position="464"/>
        <end position="532"/>
    </location>
</feature>
<dbReference type="InParanoid" id="A0A2R5GQM8"/>
<dbReference type="Gene3D" id="1.10.150.50">
    <property type="entry name" value="Transcription Factor, Ets-1"/>
    <property type="match status" value="2"/>
</dbReference>
<dbReference type="PROSITE" id="PS50105">
    <property type="entry name" value="SAM_DOMAIN"/>
    <property type="match status" value="2"/>
</dbReference>
<feature type="chain" id="PRO_5015328304" evidence="3">
    <location>
        <begin position="24"/>
        <end position="972"/>
    </location>
</feature>
<accession>A0A2R5GQM8</accession>
<dbReference type="PANTHER" id="PTHR15136">
    <property type="entry name" value="STROMAL INTERACTION MOLECULE HOMOLOG"/>
    <property type="match status" value="1"/>
</dbReference>
<sequence length="972" mass="106659">MLAAICAVLVAFEAVARQGLTLAAPPAMAGESLDSDGDGRVSDSELAGSSFFKKVDTDDDGTLSGSELLRVAQRFNVGDVMDIEQGVRDAVQHVNQDEKSGIQVNDLSSHWRRLTSLATPEEVAEWVEHAVLLPRYADAFRENSVKGFDLPMLLEDAELLQDLGVDSRFHVRQIQRAISVRLFGLASLPGAPHISCERSRDDPEHVIARWDLSETEAPPDSGAHVPRGSEQGTDGGEKTDKQASGSEGSPRSLPIHRLRVFARTTDGMGKSKPWRPAGVLDDLGTHKLTVTGVPANANVELRIEAWNAVGRSAYSYARCGSASDRKSAPGSEKKPESKLPRNGSEPLNTPVPKQTTSTNHHDRSHDSDFMPEPDGKLMRDVFSNADLDGDGDIDGTELRQYVNELSEGIKKRPGAEVSPRETELRKFIESRGVEVGIAAMDDDEDAVILPTEFELRWKGMQRLMTASKTADWIANAVELPQYADKFRDNGFTGFELAQLIGKHGDERLHELGIHDAHHRSLITRAISVLFMGLGTAPTQHFYLEPQPGDTCGSIKLKWTKMGHAVSPKDELPIHKYRVLRREANAPDSDPWVTVYSGLSTSAEDLHLNTRKKYLYRVEAWNLIGVSPASETLPISPNLEACVSVVDMFWRLVKNILLLPITLFTLVIDNYYRIMAAASVLGGLMLFSNTPAWEKVRLLRGVRERFTLMLKSHFGTAFGLDLALTKLIKYFERRAQIERQMNQQDDDNPITPRSPHHDIVSRAVEAAFPSMNRGGNGSNRGWLGRGSGRNPVGGPQPSASAPPRVLHPATLEATRERGESTHLQRHISIPLSPSSESKWEIVKRHVVLKRAVNAFKASVYDLSSFQSDTDNSSQISSDNANASPANGKTKRAKIGSTIRKRTTKALSSPIDLIKGLASQDSRSTTPSPPPAAAPPTSVRRQMMLSAGGSSSIEANVRRCGRCNEKVSSHSRHT</sequence>
<evidence type="ECO:0000313" key="8">
    <source>
        <dbReference type="Proteomes" id="UP000241890"/>
    </source>
</evidence>
<dbReference type="PANTHER" id="PTHR15136:SF13">
    <property type="entry name" value="SAM DOMAIN-CONTAINING PROTEIN"/>
    <property type="match status" value="1"/>
</dbReference>
<feature type="region of interest" description="Disordered" evidence="2">
    <location>
        <begin position="865"/>
        <end position="955"/>
    </location>
</feature>
<evidence type="ECO:0000256" key="3">
    <source>
        <dbReference type="SAM" id="SignalP"/>
    </source>
</evidence>
<gene>
    <name evidence="7" type="ORF">FCC1311_071542</name>
</gene>
<dbReference type="Pfam" id="PF13202">
    <property type="entry name" value="EF-hand_5"/>
    <property type="match status" value="2"/>
</dbReference>
<dbReference type="CDD" id="cd00063">
    <property type="entry name" value="FN3"/>
    <property type="match status" value="1"/>
</dbReference>
<feature type="compositionally biased region" description="Polar residues" evidence="2">
    <location>
        <begin position="865"/>
        <end position="885"/>
    </location>
</feature>
<dbReference type="GO" id="GO:0006874">
    <property type="term" value="P:intracellular calcium ion homeostasis"/>
    <property type="evidence" value="ECO:0007669"/>
    <property type="project" value="TreeGrafter"/>
</dbReference>
<dbReference type="GO" id="GO:0005509">
    <property type="term" value="F:calcium ion binding"/>
    <property type="evidence" value="ECO:0007669"/>
    <property type="project" value="InterPro"/>
</dbReference>
<dbReference type="InterPro" id="IPR001660">
    <property type="entry name" value="SAM"/>
</dbReference>
<dbReference type="SUPFAM" id="SSF49265">
    <property type="entry name" value="Fibronectin type III"/>
    <property type="match status" value="1"/>
</dbReference>
<evidence type="ECO:0000259" key="4">
    <source>
        <dbReference type="PROSITE" id="PS50105"/>
    </source>
</evidence>
<dbReference type="SMART" id="SM00054">
    <property type="entry name" value="EFh"/>
    <property type="match status" value="2"/>
</dbReference>
<dbReference type="SUPFAM" id="SSF47473">
    <property type="entry name" value="EF-hand"/>
    <property type="match status" value="1"/>
</dbReference>
<dbReference type="InterPro" id="IPR036116">
    <property type="entry name" value="FN3_sf"/>
</dbReference>